<evidence type="ECO:0000313" key="2">
    <source>
        <dbReference type="EMBL" id="KAE8348626.1"/>
    </source>
</evidence>
<keyword evidence="1" id="KW-0472">Membrane</keyword>
<organism evidence="2 3">
    <name type="scientific">Aspergillus coremiiformis</name>
    <dbReference type="NCBI Taxonomy" id="138285"/>
    <lineage>
        <taxon>Eukaryota</taxon>
        <taxon>Fungi</taxon>
        <taxon>Dikarya</taxon>
        <taxon>Ascomycota</taxon>
        <taxon>Pezizomycotina</taxon>
        <taxon>Eurotiomycetes</taxon>
        <taxon>Eurotiomycetidae</taxon>
        <taxon>Eurotiales</taxon>
        <taxon>Aspergillaceae</taxon>
        <taxon>Aspergillus</taxon>
        <taxon>Aspergillus subgen. Circumdati</taxon>
    </lineage>
</organism>
<keyword evidence="1" id="KW-0812">Transmembrane</keyword>
<accession>A0A5N6YVG9</accession>
<evidence type="ECO:0000256" key="1">
    <source>
        <dbReference type="SAM" id="Phobius"/>
    </source>
</evidence>
<gene>
    <name evidence="2" type="ORF">BDV28DRAFT_143063</name>
</gene>
<dbReference type="AlphaFoldDB" id="A0A5N6YVG9"/>
<reference evidence="3" key="1">
    <citation type="submission" date="2019-04" db="EMBL/GenBank/DDBJ databases">
        <title>Friends and foes A comparative genomics studyof 23 Aspergillus species from section Flavi.</title>
        <authorList>
            <consortium name="DOE Joint Genome Institute"/>
            <person name="Kjaerbolling I."/>
            <person name="Vesth T."/>
            <person name="Frisvad J.C."/>
            <person name="Nybo J.L."/>
            <person name="Theobald S."/>
            <person name="Kildgaard S."/>
            <person name="Isbrandt T."/>
            <person name="Kuo A."/>
            <person name="Sato A."/>
            <person name="Lyhne E.K."/>
            <person name="Kogle M.E."/>
            <person name="Wiebenga A."/>
            <person name="Kun R.S."/>
            <person name="Lubbers R.J."/>
            <person name="Makela M.R."/>
            <person name="Barry K."/>
            <person name="Chovatia M."/>
            <person name="Clum A."/>
            <person name="Daum C."/>
            <person name="Haridas S."/>
            <person name="He G."/>
            <person name="LaButti K."/>
            <person name="Lipzen A."/>
            <person name="Mondo S."/>
            <person name="Riley R."/>
            <person name="Salamov A."/>
            <person name="Simmons B.A."/>
            <person name="Magnuson J.K."/>
            <person name="Henrissat B."/>
            <person name="Mortensen U.H."/>
            <person name="Larsen T.O."/>
            <person name="Devries R.P."/>
            <person name="Grigoriev I.V."/>
            <person name="Machida M."/>
            <person name="Baker S.E."/>
            <person name="Andersen M.R."/>
        </authorList>
    </citation>
    <scope>NUCLEOTIDE SEQUENCE [LARGE SCALE GENOMIC DNA]</scope>
    <source>
        <strain evidence="3">CBS 553.77</strain>
    </source>
</reference>
<keyword evidence="1" id="KW-1133">Transmembrane helix</keyword>
<protein>
    <submittedName>
        <fullName evidence="2">Uncharacterized protein</fullName>
    </submittedName>
</protein>
<sequence>MISQTQSYPQVLFLYIILATSYFPIEIGEWEVILKGLNAQISPRERGREPEWRGTCEGWTSLRPSISLP</sequence>
<feature type="transmembrane region" description="Helical" evidence="1">
    <location>
        <begin position="12"/>
        <end position="34"/>
    </location>
</feature>
<name>A0A5N6YVG9_9EURO</name>
<keyword evidence="3" id="KW-1185">Reference proteome</keyword>
<proteinExistence type="predicted"/>
<dbReference type="Proteomes" id="UP000327118">
    <property type="component" value="Unassembled WGS sequence"/>
</dbReference>
<evidence type="ECO:0000313" key="3">
    <source>
        <dbReference type="Proteomes" id="UP000327118"/>
    </source>
</evidence>
<dbReference type="EMBL" id="ML739432">
    <property type="protein sequence ID" value="KAE8348626.1"/>
    <property type="molecule type" value="Genomic_DNA"/>
</dbReference>